<dbReference type="InterPro" id="IPR045851">
    <property type="entry name" value="AMP-bd_C_sf"/>
</dbReference>
<name>A0AAD7X7T3_9APHY</name>
<evidence type="ECO:0000259" key="2">
    <source>
        <dbReference type="Pfam" id="PF00501"/>
    </source>
</evidence>
<dbReference type="PANTHER" id="PTHR24096">
    <property type="entry name" value="LONG-CHAIN-FATTY-ACID--COA LIGASE"/>
    <property type="match status" value="1"/>
</dbReference>
<reference evidence="4" key="1">
    <citation type="submission" date="2022-11" db="EMBL/GenBank/DDBJ databases">
        <title>Genome Sequence of Cubamyces cubensis.</title>
        <authorList>
            <person name="Buettner E."/>
        </authorList>
    </citation>
    <scope>NUCLEOTIDE SEQUENCE</scope>
    <source>
        <strain evidence="4">MPL-01</strain>
    </source>
</reference>
<dbReference type="CDD" id="cd05911">
    <property type="entry name" value="Firefly_Luc_like"/>
    <property type="match status" value="1"/>
</dbReference>
<dbReference type="Gene3D" id="3.30.300.30">
    <property type="match status" value="1"/>
</dbReference>
<dbReference type="InterPro" id="IPR000873">
    <property type="entry name" value="AMP-dep_synth/lig_dom"/>
</dbReference>
<keyword evidence="5" id="KW-1185">Reference proteome</keyword>
<dbReference type="InterPro" id="IPR025110">
    <property type="entry name" value="AMP-bd_C"/>
</dbReference>
<dbReference type="EMBL" id="JAPEVG010000312">
    <property type="protein sequence ID" value="KAJ8468963.1"/>
    <property type="molecule type" value="Genomic_DNA"/>
</dbReference>
<proteinExistence type="predicted"/>
<comment type="caution">
    <text evidence="4">The sequence shown here is derived from an EMBL/GenBank/DDBJ whole genome shotgun (WGS) entry which is preliminary data.</text>
</comment>
<feature type="region of interest" description="Disordered" evidence="1">
    <location>
        <begin position="875"/>
        <end position="907"/>
    </location>
</feature>
<evidence type="ECO:0000256" key="1">
    <source>
        <dbReference type="SAM" id="MobiDB-lite"/>
    </source>
</evidence>
<dbReference type="SUPFAM" id="SSF56801">
    <property type="entry name" value="Acetyl-CoA synthetase-like"/>
    <property type="match status" value="1"/>
</dbReference>
<dbReference type="AlphaFoldDB" id="A0AAD7X7T3"/>
<dbReference type="GO" id="GO:0016405">
    <property type="term" value="F:CoA-ligase activity"/>
    <property type="evidence" value="ECO:0007669"/>
    <property type="project" value="TreeGrafter"/>
</dbReference>
<dbReference type="PANTHER" id="PTHR24096:SF422">
    <property type="entry name" value="BCDNA.GH02901"/>
    <property type="match status" value="1"/>
</dbReference>
<evidence type="ECO:0000259" key="3">
    <source>
        <dbReference type="Pfam" id="PF13193"/>
    </source>
</evidence>
<dbReference type="Pfam" id="PF13193">
    <property type="entry name" value="AMP-binding_C"/>
    <property type="match status" value="1"/>
</dbReference>
<dbReference type="Gene3D" id="3.40.50.12780">
    <property type="entry name" value="N-terminal domain of ligase-like"/>
    <property type="match status" value="1"/>
</dbReference>
<dbReference type="PROSITE" id="PS00455">
    <property type="entry name" value="AMP_BINDING"/>
    <property type="match status" value="1"/>
</dbReference>
<evidence type="ECO:0000313" key="5">
    <source>
        <dbReference type="Proteomes" id="UP001215151"/>
    </source>
</evidence>
<organism evidence="4 5">
    <name type="scientific">Trametes cubensis</name>
    <dbReference type="NCBI Taxonomy" id="1111947"/>
    <lineage>
        <taxon>Eukaryota</taxon>
        <taxon>Fungi</taxon>
        <taxon>Dikarya</taxon>
        <taxon>Basidiomycota</taxon>
        <taxon>Agaricomycotina</taxon>
        <taxon>Agaricomycetes</taxon>
        <taxon>Polyporales</taxon>
        <taxon>Polyporaceae</taxon>
        <taxon>Trametes</taxon>
    </lineage>
</organism>
<dbReference type="InterPro" id="IPR020845">
    <property type="entry name" value="AMP-binding_CS"/>
</dbReference>
<accession>A0AAD7X7T3</accession>
<feature type="compositionally biased region" description="Basic and acidic residues" evidence="1">
    <location>
        <begin position="891"/>
        <end position="904"/>
    </location>
</feature>
<feature type="domain" description="AMP-binding enzyme C-terminal" evidence="3">
    <location>
        <begin position="449"/>
        <end position="535"/>
    </location>
</feature>
<gene>
    <name evidence="4" type="ORF">ONZ51_g9303</name>
</gene>
<protein>
    <submittedName>
        <fullName evidence="4">Uncharacterized protein</fullName>
    </submittedName>
</protein>
<evidence type="ECO:0000313" key="4">
    <source>
        <dbReference type="EMBL" id="KAJ8468963.1"/>
    </source>
</evidence>
<sequence>MAEIHADGGPLPPIPDDLTIPQFLFDSHHPSRPVLRQPQPWLIEELTGREIGSDELRARTFSLANALRIRYEIGEDDVVCIFGPNHIDYPVVIWAVHRLGGIITGANPAYTADELVYQLTTTKARILVSHPGSLPVALEAAHKAGLPADRVVVFEPVPSANNTTVEELVVQGLQHTQRFVERRLQPGEGKRKLAFLSFSSGTTGRPKAVMIPHHSMIANIIQIAHRTQAKDESRPLDLQRFKPGSRVLAVLPFYHIYGLLIVLHSSLFIGTTVVVVQKFHFEQFLDSIQRYRITHLYVVPPMVVLLCKHPAVQKYDLSSVRMLICGAAPLSSELMTQLIALLPDAWIGQLYGMTELCTIVTFPQMDKRIGTIGSGGVLLPGCIARVVKPDGPSVSLGYLNNAEATAETFKDGWVVTGDEVYFNERKEIFVVDRIKELIKVRGFQVPPAELEGHLLDHPDVGDVCVVGIPDEYSGELPFAFVVPSAAAQARIDADKAAADDVRKAIMKHVADHKANYKHLAGVEFIDVIPKNPSGKLLRRTLRDRAKGLRESGKLTFSKRGRQISQRTGNLNGYKRNLKMRTVLGASAEPAAAACRLALCEEYQRPSSGNLLRVGSQSTVQCPRSGGERKNQCLIVDLDHPARLAAEEGPDIMLKRLHCRLRIPSQMPLLNLMAKGLYFQMQNEERYKRYNDLPGTIHGVKPPQGKDLYDLQDKAAAMPFDYRWEYDAESIFWTMYGALLRVTPVEFTEPPDDTTVTALGEIWKVFQGHAIPGKPKIVDTRNALLSDRQTLRSAFPPVMEPVADLLLRIVPHVLPPYPSMDQLPPYDDHFHEAMQRLILEYLVDNRREPIPLEPQVLRKANYPGVRIGDCGTDRSLHPAGSFSAARSSSGLRGEKRSLYSDDDRGATTLMKQPKRGKYIVRN</sequence>
<dbReference type="InterPro" id="IPR042099">
    <property type="entry name" value="ANL_N_sf"/>
</dbReference>
<dbReference type="Pfam" id="PF00501">
    <property type="entry name" value="AMP-binding"/>
    <property type="match status" value="1"/>
</dbReference>
<feature type="compositionally biased region" description="Low complexity" evidence="1">
    <location>
        <begin position="878"/>
        <end position="890"/>
    </location>
</feature>
<feature type="domain" description="AMP-dependent synthetase/ligase" evidence="2">
    <location>
        <begin position="49"/>
        <end position="393"/>
    </location>
</feature>
<dbReference type="Proteomes" id="UP001215151">
    <property type="component" value="Unassembled WGS sequence"/>
</dbReference>